<dbReference type="EMBL" id="BRXU01000020">
    <property type="protein sequence ID" value="GLC57957.1"/>
    <property type="molecule type" value="Genomic_DNA"/>
</dbReference>
<name>A0A9W6F652_9CHLO</name>
<gene>
    <name evidence="2" type="primary">PLESTBF000631</name>
    <name evidence="2" type="ORF">PLESTB_001298500</name>
</gene>
<feature type="region of interest" description="Disordered" evidence="1">
    <location>
        <begin position="80"/>
        <end position="126"/>
    </location>
</feature>
<accession>A0A9W6F652</accession>
<keyword evidence="3" id="KW-1185">Reference proteome</keyword>
<evidence type="ECO:0000313" key="2">
    <source>
        <dbReference type="EMBL" id="GLC57957.1"/>
    </source>
</evidence>
<protein>
    <submittedName>
        <fullName evidence="2">Uncharacterized protein</fullName>
    </submittedName>
</protein>
<evidence type="ECO:0000256" key="1">
    <source>
        <dbReference type="SAM" id="MobiDB-lite"/>
    </source>
</evidence>
<sequence>MATFPKLVNVCDICEGGEDYCYLCAALAPFPDFLDSSSLDAPEPAAPAIGSVIPPYHHLHEDLKNEGETAATQAAVKVFEGGQQPPPRRPNEAASQGPHRAAPPSQQEANRQEASGGGGVGAAAEPAASSGHCRICEAMICSTMNAGLGARKEEAATGPREYHFISASRQQLQLAPCWLPLPATQQQQHSQPRSFPCAEKRSSTASPSRSCSSGGAGLSSSSSDFSSSDRSDRSVGHIRRGKHTLLVQPRLAPTRPELVSPGPSSAASIGPLITAPLVPPSPAHRGGAGMWGGRRPTRGSNVERGSQGPLGSRPQWRGAATRGGGQQAFERMYTGGSRRGAAAGFRLQGSVPSRRAAAAAAAAAAGYDGDETAAFENLSPAVRAKIHSVLYSCYPYIMAEHFDAALLHRLLQLQCHFGEASAVSALDTIETAIGLENIWNMPAFIATRLMDFQQQVVWWKDPRGYALHQLAPDLIAVLDDLVGSRDTGLSWMHFDPKVLGIIRQFESPDVIRQCLSRVCAAELSFVTNVPAYLYTLLRATKQATAAHLRQQQQQGQQLQQQAWQHAMRQQLEEEVQEDGGIGSGFGFGGGQGGWYGSSAGVYNAYNMYGMGDRGWFDSRGGCDDYGRCC</sequence>
<organism evidence="2 3">
    <name type="scientific">Pleodorina starrii</name>
    <dbReference type="NCBI Taxonomy" id="330485"/>
    <lineage>
        <taxon>Eukaryota</taxon>
        <taxon>Viridiplantae</taxon>
        <taxon>Chlorophyta</taxon>
        <taxon>core chlorophytes</taxon>
        <taxon>Chlorophyceae</taxon>
        <taxon>CS clade</taxon>
        <taxon>Chlamydomonadales</taxon>
        <taxon>Volvocaceae</taxon>
        <taxon>Pleodorina</taxon>
    </lineage>
</organism>
<dbReference type="Proteomes" id="UP001165080">
    <property type="component" value="Unassembled WGS sequence"/>
</dbReference>
<dbReference type="AlphaFoldDB" id="A0A9W6F652"/>
<reference evidence="2 3" key="1">
    <citation type="journal article" date="2023" name="Commun. Biol.">
        <title>Reorganization of the ancestral sex-determining regions during the evolution of trioecy in Pleodorina starrii.</title>
        <authorList>
            <person name="Takahashi K."/>
            <person name="Suzuki S."/>
            <person name="Kawai-Toyooka H."/>
            <person name="Yamamoto K."/>
            <person name="Hamaji T."/>
            <person name="Ootsuki R."/>
            <person name="Yamaguchi H."/>
            <person name="Kawachi M."/>
            <person name="Higashiyama T."/>
            <person name="Nozaki H."/>
        </authorList>
    </citation>
    <scope>NUCLEOTIDE SEQUENCE [LARGE SCALE GENOMIC DNA]</scope>
    <source>
        <strain evidence="2 3">NIES-4479</strain>
    </source>
</reference>
<evidence type="ECO:0000313" key="3">
    <source>
        <dbReference type="Proteomes" id="UP001165080"/>
    </source>
</evidence>
<dbReference type="OrthoDB" id="549542at2759"/>
<proteinExistence type="predicted"/>
<comment type="caution">
    <text evidence="2">The sequence shown here is derived from an EMBL/GenBank/DDBJ whole genome shotgun (WGS) entry which is preliminary data.</text>
</comment>
<feature type="region of interest" description="Disordered" evidence="1">
    <location>
        <begin position="185"/>
        <end position="243"/>
    </location>
</feature>
<feature type="compositionally biased region" description="Polar residues" evidence="1">
    <location>
        <begin position="104"/>
        <end position="113"/>
    </location>
</feature>
<feature type="region of interest" description="Disordered" evidence="1">
    <location>
        <begin position="277"/>
        <end position="326"/>
    </location>
</feature>
<feature type="compositionally biased region" description="Low complexity" evidence="1">
    <location>
        <begin position="203"/>
        <end position="226"/>
    </location>
</feature>